<dbReference type="InterPro" id="IPR024991">
    <property type="entry name" value="RING-H2_APC11"/>
</dbReference>
<dbReference type="PANTHER" id="PTHR21540">
    <property type="entry name" value="RING FINGER AND SWIM DOMAIN-CONTAINING PROTEIN 2"/>
    <property type="match status" value="1"/>
</dbReference>
<protein>
    <recommendedName>
        <fullName evidence="1">Anaphase-promoting complex subunit 11</fullName>
    </recommendedName>
</protein>
<dbReference type="GO" id="GO:0097602">
    <property type="term" value="F:cullin family protein binding"/>
    <property type="evidence" value="ECO:0007669"/>
    <property type="project" value="InterPro"/>
</dbReference>
<dbReference type="GO" id="GO:0005680">
    <property type="term" value="C:anaphase-promoting complex"/>
    <property type="evidence" value="ECO:0007669"/>
    <property type="project" value="InterPro"/>
</dbReference>
<dbReference type="RefSeq" id="XP_047604808.1">
    <property type="nucleotide sequence ID" value="XM_047748819.1"/>
</dbReference>
<name>F2SYP2_TRIRC</name>
<evidence type="ECO:0000259" key="6">
    <source>
        <dbReference type="PROSITE" id="PS50089"/>
    </source>
</evidence>
<dbReference type="CDD" id="cd16494">
    <property type="entry name" value="RING-CH-C4HC3_ZSWM2"/>
    <property type="match status" value="1"/>
</dbReference>
<dbReference type="GO" id="GO:0051301">
    <property type="term" value="P:cell division"/>
    <property type="evidence" value="ECO:0007669"/>
    <property type="project" value="UniProtKB-KW"/>
</dbReference>
<organism evidence="8 9">
    <name type="scientific">Trichophyton rubrum (strain ATCC MYA-4607 / CBS 118892)</name>
    <name type="common">Athlete's foot fungus</name>
    <dbReference type="NCBI Taxonomy" id="559305"/>
    <lineage>
        <taxon>Eukaryota</taxon>
        <taxon>Fungi</taxon>
        <taxon>Dikarya</taxon>
        <taxon>Ascomycota</taxon>
        <taxon>Pezizomycotina</taxon>
        <taxon>Eurotiomycetes</taxon>
        <taxon>Eurotiomycetidae</taxon>
        <taxon>Onygenales</taxon>
        <taxon>Arthrodermataceae</taxon>
        <taxon>Trichophyton</taxon>
    </lineage>
</organism>
<dbReference type="SUPFAM" id="SSF57850">
    <property type="entry name" value="RING/U-box"/>
    <property type="match status" value="1"/>
</dbReference>
<dbReference type="Pfam" id="PF12861">
    <property type="entry name" value="zf-ANAPC11"/>
    <property type="match status" value="1"/>
</dbReference>
<keyword evidence="3" id="KW-0498">Mitosis</keyword>
<dbReference type="GO" id="GO:0061630">
    <property type="term" value="F:ubiquitin protein ligase activity"/>
    <property type="evidence" value="ECO:0007669"/>
    <property type="project" value="InterPro"/>
</dbReference>
<dbReference type="STRING" id="559305.F2SYP2"/>
<dbReference type="PROSITE" id="PS50966">
    <property type="entry name" value="ZF_SWIM"/>
    <property type="match status" value="1"/>
</dbReference>
<keyword evidence="3" id="KW-0131">Cell cycle</keyword>
<evidence type="ECO:0000256" key="4">
    <source>
        <dbReference type="PROSITE-ProRule" id="PRU00175"/>
    </source>
</evidence>
<dbReference type="PROSITE" id="PS50089">
    <property type="entry name" value="ZF_RING_2"/>
    <property type="match status" value="1"/>
</dbReference>
<dbReference type="AlphaFoldDB" id="F2SYP2"/>
<dbReference type="OrthoDB" id="2122982at2759"/>
<keyword evidence="9" id="KW-1185">Reference proteome</keyword>
<dbReference type="GO" id="GO:0008270">
    <property type="term" value="F:zinc ion binding"/>
    <property type="evidence" value="ECO:0007669"/>
    <property type="project" value="UniProtKB-KW"/>
</dbReference>
<dbReference type="GO" id="GO:0031145">
    <property type="term" value="P:anaphase-promoting complex-dependent catabolic process"/>
    <property type="evidence" value="ECO:0007669"/>
    <property type="project" value="InterPro"/>
</dbReference>
<accession>F2SYP2</accession>
<dbReference type="HOGENOM" id="CLU_037984_2_0_1"/>
<dbReference type="InterPro" id="IPR013083">
    <property type="entry name" value="Znf_RING/FYVE/PHD"/>
</dbReference>
<keyword evidence="4" id="KW-0862">Zinc</keyword>
<sequence>MKRKRQPDIASDQPGPARRARRIQTVPRGADVIEGTGEAASQATSKSTQKQRKAPRQKDEERRLRAFRSKPPQTYLVKLDRARTQRLFVLRRTRGGTEEVPEEYIDIAGSTGNIYQVVIGKEPSCTCPDAKKGNQCKHVVYVLYHVLRAHEHLRYQLAFLSSELREIFENAPQNPAEAASTGNTKGVRKEIDGDCPICFMPLEAENESIVWCKAACGNNVHQACFQQWVSSQRGKEIRCVYCRTPWEANDVSALENLLETGQVNSEGYLNIVLHIISPWATDGGIASSGIMRFSYVLVPDLVLAIKV</sequence>
<feature type="compositionally biased region" description="Polar residues" evidence="5">
    <location>
        <begin position="39"/>
        <end position="48"/>
    </location>
</feature>
<gene>
    <name evidence="8" type="ORF">TERG_07699</name>
</gene>
<dbReference type="InterPro" id="IPR039903">
    <property type="entry name" value="Zswim2"/>
</dbReference>
<proteinExistence type="predicted"/>
<evidence type="ECO:0000256" key="1">
    <source>
        <dbReference type="ARBA" id="ARBA00013928"/>
    </source>
</evidence>
<dbReference type="InterPro" id="IPR001841">
    <property type="entry name" value="Znf_RING"/>
</dbReference>
<evidence type="ECO:0000313" key="9">
    <source>
        <dbReference type="Proteomes" id="UP000008864"/>
    </source>
</evidence>
<evidence type="ECO:0000313" key="8">
    <source>
        <dbReference type="EMBL" id="EGD91479.2"/>
    </source>
</evidence>
<feature type="region of interest" description="Disordered" evidence="5">
    <location>
        <begin position="1"/>
        <end position="62"/>
    </location>
</feature>
<keyword evidence="4" id="KW-0479">Metal-binding</keyword>
<dbReference type="OMA" id="MPLEAEN"/>
<dbReference type="InParanoid" id="F2SYP2"/>
<dbReference type="VEuPathDB" id="FungiDB:TERG_07699"/>
<reference evidence="9" key="1">
    <citation type="journal article" date="2012" name="MBio">
        <title>Comparative genome analysis of Trichophyton rubrum and related dermatophytes reveals candidate genes involved in infection.</title>
        <authorList>
            <person name="Martinez D.A."/>
            <person name="Oliver B.G."/>
            <person name="Graeser Y."/>
            <person name="Goldberg J.M."/>
            <person name="Li W."/>
            <person name="Martinez-Rossi N.M."/>
            <person name="Monod M."/>
            <person name="Shelest E."/>
            <person name="Barton R.C."/>
            <person name="Birch E."/>
            <person name="Brakhage A.A."/>
            <person name="Chen Z."/>
            <person name="Gurr S.J."/>
            <person name="Heiman D."/>
            <person name="Heitman J."/>
            <person name="Kosti I."/>
            <person name="Rossi A."/>
            <person name="Saif S."/>
            <person name="Samalova M."/>
            <person name="Saunders C.W."/>
            <person name="Shea T."/>
            <person name="Summerbell R.C."/>
            <person name="Xu J."/>
            <person name="Young S."/>
            <person name="Zeng Q."/>
            <person name="Birren B.W."/>
            <person name="Cuomo C.A."/>
            <person name="White T.C."/>
        </authorList>
    </citation>
    <scope>NUCLEOTIDE SEQUENCE [LARGE SCALE GENOMIC DNA]</scope>
    <source>
        <strain evidence="9">ATCC MYA-4607 / CBS 118892</strain>
    </source>
</reference>
<dbReference type="EMBL" id="GG700657">
    <property type="protein sequence ID" value="EGD91479.2"/>
    <property type="molecule type" value="Genomic_DNA"/>
</dbReference>
<evidence type="ECO:0000256" key="2">
    <source>
        <dbReference type="ARBA" id="ARBA00022618"/>
    </source>
</evidence>
<evidence type="ECO:0000259" key="7">
    <source>
        <dbReference type="PROSITE" id="PS50966"/>
    </source>
</evidence>
<dbReference type="Gene3D" id="3.30.40.10">
    <property type="entry name" value="Zinc/RING finger domain, C3HC4 (zinc finger)"/>
    <property type="match status" value="1"/>
</dbReference>
<evidence type="ECO:0000256" key="5">
    <source>
        <dbReference type="SAM" id="MobiDB-lite"/>
    </source>
</evidence>
<keyword evidence="2" id="KW-0132">Cell division</keyword>
<evidence type="ECO:0000256" key="3">
    <source>
        <dbReference type="ARBA" id="ARBA00022776"/>
    </source>
</evidence>
<dbReference type="InterPro" id="IPR007527">
    <property type="entry name" value="Znf_SWIM"/>
</dbReference>
<dbReference type="GeneID" id="10371766"/>
<dbReference type="eggNOG" id="ENOG502RZA9">
    <property type="taxonomic scope" value="Eukaryota"/>
</dbReference>
<dbReference type="PANTHER" id="PTHR21540:SF0">
    <property type="entry name" value="PHD FAMILY PROTEIN"/>
    <property type="match status" value="1"/>
</dbReference>
<feature type="domain" description="RING-type" evidence="6">
    <location>
        <begin position="195"/>
        <end position="243"/>
    </location>
</feature>
<keyword evidence="4" id="KW-0863">Zinc-finger</keyword>
<dbReference type="Proteomes" id="UP000008864">
    <property type="component" value="Unassembled WGS sequence"/>
</dbReference>
<feature type="domain" description="SWIM-type" evidence="7">
    <location>
        <begin position="115"/>
        <end position="147"/>
    </location>
</feature>
<dbReference type="Pfam" id="PF04434">
    <property type="entry name" value="SWIM"/>
    <property type="match status" value="1"/>
</dbReference>